<dbReference type="OMA" id="FREVVIM"/>
<dbReference type="GO" id="GO:0008270">
    <property type="term" value="F:zinc ion binding"/>
    <property type="evidence" value="ECO:0007669"/>
    <property type="project" value="UniProtKB-KW"/>
</dbReference>
<dbReference type="InterPro" id="IPR042451">
    <property type="entry name" value="ZPR1_A/B_dom"/>
</dbReference>
<feature type="compositionally biased region" description="Basic and acidic residues" evidence="6">
    <location>
        <begin position="461"/>
        <end position="494"/>
    </location>
</feature>
<dbReference type="SMART" id="SM00709">
    <property type="entry name" value="Zpr1"/>
    <property type="match status" value="2"/>
</dbReference>
<dbReference type="Pfam" id="PF22794">
    <property type="entry name" value="jr-ZPR1"/>
    <property type="match status" value="2"/>
</dbReference>
<proteinExistence type="inferred from homology"/>
<comment type="caution">
    <text evidence="8">The sequence shown here is derived from an EMBL/GenBank/DDBJ whole genome shotgun (WGS) entry which is preliminary data.</text>
</comment>
<evidence type="ECO:0000256" key="6">
    <source>
        <dbReference type="SAM" id="MobiDB-lite"/>
    </source>
</evidence>
<dbReference type="OrthoDB" id="308464at2759"/>
<feature type="region of interest" description="Disordered" evidence="6">
    <location>
        <begin position="453"/>
        <end position="494"/>
    </location>
</feature>
<accession>A0A1V6PI64</accession>
<dbReference type="STRING" id="69771.A0A1V6PI64"/>
<evidence type="ECO:0000313" key="9">
    <source>
        <dbReference type="Proteomes" id="UP000191522"/>
    </source>
</evidence>
<evidence type="ECO:0000256" key="3">
    <source>
        <dbReference type="ARBA" id="ARBA00022737"/>
    </source>
</evidence>
<feature type="domain" description="Zinc finger ZPR1-type" evidence="7">
    <location>
        <begin position="258"/>
        <end position="436"/>
    </location>
</feature>
<dbReference type="PANTHER" id="PTHR10876:SF0">
    <property type="entry name" value="ZINC FINGER PROTEIN ZPR1"/>
    <property type="match status" value="1"/>
</dbReference>
<keyword evidence="2" id="KW-0479">Metal-binding</keyword>
<dbReference type="PANTHER" id="PTHR10876">
    <property type="entry name" value="ZINC FINGER PROTEIN ZPR1"/>
    <property type="match status" value="1"/>
</dbReference>
<dbReference type="Gene3D" id="2.20.25.420">
    <property type="entry name" value="ZPR1, zinc finger domain"/>
    <property type="match status" value="2"/>
</dbReference>
<dbReference type="InterPro" id="IPR040141">
    <property type="entry name" value="ZPR1"/>
</dbReference>
<feature type="domain" description="Zinc finger ZPR1-type" evidence="7">
    <location>
        <begin position="39"/>
        <end position="196"/>
    </location>
</feature>
<name>A0A1V6PI64_PENDC</name>
<evidence type="ECO:0000313" key="8">
    <source>
        <dbReference type="EMBL" id="OQD76664.1"/>
    </source>
</evidence>
<sequence>MSVEEINKAADEMLDSQMFQKPSDLVERDDDTGLMQVESLCMNCHENGETRLLLIRIPYFRDVVLESFECPHCNFKNNSIKSAGQIQEKGCSYTVIIENEKDMQKQVVKSDVSTFRIDTLGIEAPPGNGQLTNVEGLIQRIHEGLASDQPARKAQAPELHDALEPIINKLKDILDGNGFPFTISLDDYTGNSWIAPSIGTDHAKKYQRREYFRTHEQNEELGISNDPNASQYEAATAETGDEGFESEIVNNQVYTLPAECPACYRPCVVNCKSVDIPHFKQVLLFSTVCGGEVPGEGGKWIKMDGCGYRNSDIKTGGEVPEKGKRIKLSVENVVDLSRDILKSDTCCLSSEELDLTVQSGSLGGRFTTVEGLLTEVRDQLHDHIFDAVGSGAGDSMATDEKNKWDSFFAKLDDAISGKIKFTITLEDPMASSYVQDLCAPAKDEQIFIEEYTRTEEEEEELGLKDMKTEGYEEDHAKEMAEKAAVERAEAEEQS</sequence>
<protein>
    <recommendedName>
        <fullName evidence="7">Zinc finger ZPR1-type domain-containing protein</fullName>
    </recommendedName>
</protein>
<keyword evidence="5" id="KW-0862">Zinc</keyword>
<dbReference type="Gene3D" id="2.60.120.1040">
    <property type="entry name" value="ZPR1, A/B domain"/>
    <property type="match status" value="2"/>
</dbReference>
<dbReference type="Proteomes" id="UP000191522">
    <property type="component" value="Unassembled WGS sequence"/>
</dbReference>
<dbReference type="AlphaFoldDB" id="A0A1V6PI64"/>
<evidence type="ECO:0000256" key="1">
    <source>
        <dbReference type="ARBA" id="ARBA00008354"/>
    </source>
</evidence>
<dbReference type="GO" id="GO:0005634">
    <property type="term" value="C:nucleus"/>
    <property type="evidence" value="ECO:0007669"/>
    <property type="project" value="TreeGrafter"/>
</dbReference>
<evidence type="ECO:0000259" key="7">
    <source>
        <dbReference type="SMART" id="SM00709"/>
    </source>
</evidence>
<dbReference type="InterPro" id="IPR042452">
    <property type="entry name" value="ZPR1_Znf1/2"/>
</dbReference>
<gene>
    <name evidence="8" type="ORF">PENDEC_c004G02830</name>
</gene>
<evidence type="ECO:0000256" key="2">
    <source>
        <dbReference type="ARBA" id="ARBA00022723"/>
    </source>
</evidence>
<dbReference type="EMBL" id="MDYL01000004">
    <property type="protein sequence ID" value="OQD76664.1"/>
    <property type="molecule type" value="Genomic_DNA"/>
</dbReference>
<evidence type="ECO:0000256" key="4">
    <source>
        <dbReference type="ARBA" id="ARBA00022771"/>
    </source>
</evidence>
<dbReference type="FunFam" id="2.60.120.1040:FF:000001">
    <property type="entry name" value="Zinc finger protein ZPR1"/>
    <property type="match status" value="1"/>
</dbReference>
<evidence type="ECO:0000256" key="5">
    <source>
        <dbReference type="ARBA" id="ARBA00022833"/>
    </source>
</evidence>
<dbReference type="Pfam" id="PF03367">
    <property type="entry name" value="Zn_ribbon_ZPR1"/>
    <property type="match status" value="2"/>
</dbReference>
<dbReference type="NCBIfam" id="TIGR00310">
    <property type="entry name" value="ZPR1_znf"/>
    <property type="match status" value="2"/>
</dbReference>
<dbReference type="InterPro" id="IPR004457">
    <property type="entry name" value="Znf_ZPR1"/>
</dbReference>
<dbReference type="InterPro" id="IPR056180">
    <property type="entry name" value="ZPR1_jr_dom"/>
</dbReference>
<keyword evidence="4" id="KW-0863">Zinc-finger</keyword>
<keyword evidence="9" id="KW-1185">Reference proteome</keyword>
<organism evidence="8 9">
    <name type="scientific">Penicillium decumbens</name>
    <dbReference type="NCBI Taxonomy" id="69771"/>
    <lineage>
        <taxon>Eukaryota</taxon>
        <taxon>Fungi</taxon>
        <taxon>Dikarya</taxon>
        <taxon>Ascomycota</taxon>
        <taxon>Pezizomycotina</taxon>
        <taxon>Eurotiomycetes</taxon>
        <taxon>Eurotiomycetidae</taxon>
        <taxon>Eurotiales</taxon>
        <taxon>Aspergillaceae</taxon>
        <taxon>Penicillium</taxon>
    </lineage>
</organism>
<dbReference type="FunFam" id="2.20.25.420:FF:000001">
    <property type="entry name" value="Zinc finger protein ZPR1"/>
    <property type="match status" value="1"/>
</dbReference>
<reference evidence="9" key="1">
    <citation type="journal article" date="2017" name="Nat. Microbiol.">
        <title>Global analysis of biosynthetic gene clusters reveals vast potential of secondary metabolite production in Penicillium species.</title>
        <authorList>
            <person name="Nielsen J.C."/>
            <person name="Grijseels S."/>
            <person name="Prigent S."/>
            <person name="Ji B."/>
            <person name="Dainat J."/>
            <person name="Nielsen K.F."/>
            <person name="Frisvad J.C."/>
            <person name="Workman M."/>
            <person name="Nielsen J."/>
        </authorList>
    </citation>
    <scope>NUCLEOTIDE SEQUENCE [LARGE SCALE GENOMIC DNA]</scope>
    <source>
        <strain evidence="9">IBT 11843</strain>
    </source>
</reference>
<keyword evidence="3" id="KW-0677">Repeat</keyword>
<comment type="similarity">
    <text evidence="1">Belongs to the ZPR1 family.</text>
</comment>